<gene>
    <name evidence="4" type="ORF">K491DRAFT_619878</name>
</gene>
<sequence>MATGIEIAGLILGSFPLIVSALEHYGEGLEAMQDWARFRTDFNAFLNDFIRQQIFFRQHIEDLLSTVVDSEYHMGRMLDDSTDEQWKSPVLEHKLKMRLPGKQEYESYMVTVSAIQTILSKIRKKLRIAEEKPHWSQVKATGLSRLGFEYKRIVYVLDRKRRTSLMDKLSQYNNDLHQLLDNSDRLELTRRKRKATLPTLFEQFRRQASSLHDAISQTIQCDCTFLHATKLLLSAGDGTSTMLKDPRIEDATRLRVYFGQADSEVSSTNTLINHSDRWHAADVEMGEADADIGAEAHSLLETAAATPARSPSVSQSVSTYSTRKVSFQHTERRRSSNASLVPKDAVRIEDLCAALKQYESSKQSQPAKGHLGYLPGEDNLCHTIYYSYDRVPSSADIQDSITVAELLNQQPPWNSQNIKRPQRLEIALVMSRVVLQLHSCPWLKDNWTKDDIYFFRDRQGKLYLDSMALTSKFYPAKLSASLEPLASTTSHPSRKRTKTSLLSLGVLILEMWFNKSIESCNFRDRFLGPDGEETEFTKFNTAQKWQEKALEEGGIDLDSLTYRCVYGDFGAAKQDLNDEELRKAVYQEVVHPLERILARYE</sequence>
<dbReference type="PANTHER" id="PTHR35186:SF4">
    <property type="entry name" value="PRION-INHIBITION AND PROPAGATION HELO DOMAIN-CONTAINING PROTEIN"/>
    <property type="match status" value="1"/>
</dbReference>
<evidence type="ECO:0000313" key="5">
    <source>
        <dbReference type="Proteomes" id="UP000799324"/>
    </source>
</evidence>
<dbReference type="Proteomes" id="UP000799324">
    <property type="component" value="Unassembled WGS sequence"/>
</dbReference>
<accession>A0A6A6TN90</accession>
<dbReference type="InterPro" id="IPR056002">
    <property type="entry name" value="DUF7580"/>
</dbReference>
<keyword evidence="5" id="KW-1185">Reference proteome</keyword>
<evidence type="ECO:0000256" key="2">
    <source>
        <dbReference type="SAM" id="SignalP"/>
    </source>
</evidence>
<name>A0A6A6TN90_9PLEO</name>
<organism evidence="4 5">
    <name type="scientific">Lophiostoma macrostomum CBS 122681</name>
    <dbReference type="NCBI Taxonomy" id="1314788"/>
    <lineage>
        <taxon>Eukaryota</taxon>
        <taxon>Fungi</taxon>
        <taxon>Dikarya</taxon>
        <taxon>Ascomycota</taxon>
        <taxon>Pezizomycotina</taxon>
        <taxon>Dothideomycetes</taxon>
        <taxon>Pleosporomycetidae</taxon>
        <taxon>Pleosporales</taxon>
        <taxon>Lophiostomataceae</taxon>
        <taxon>Lophiostoma</taxon>
    </lineage>
</organism>
<reference evidence="4" key="1">
    <citation type="journal article" date="2020" name="Stud. Mycol.">
        <title>101 Dothideomycetes genomes: a test case for predicting lifestyles and emergence of pathogens.</title>
        <authorList>
            <person name="Haridas S."/>
            <person name="Albert R."/>
            <person name="Binder M."/>
            <person name="Bloem J."/>
            <person name="Labutti K."/>
            <person name="Salamov A."/>
            <person name="Andreopoulos B."/>
            <person name="Baker S."/>
            <person name="Barry K."/>
            <person name="Bills G."/>
            <person name="Bluhm B."/>
            <person name="Cannon C."/>
            <person name="Castanera R."/>
            <person name="Culley D."/>
            <person name="Daum C."/>
            <person name="Ezra D."/>
            <person name="Gonzalez J."/>
            <person name="Henrissat B."/>
            <person name="Kuo A."/>
            <person name="Liang C."/>
            <person name="Lipzen A."/>
            <person name="Lutzoni F."/>
            <person name="Magnuson J."/>
            <person name="Mondo S."/>
            <person name="Nolan M."/>
            <person name="Ohm R."/>
            <person name="Pangilinan J."/>
            <person name="Park H.-J."/>
            <person name="Ramirez L."/>
            <person name="Alfaro M."/>
            <person name="Sun H."/>
            <person name="Tritt A."/>
            <person name="Yoshinaga Y."/>
            <person name="Zwiers L.-H."/>
            <person name="Turgeon B."/>
            <person name="Goodwin S."/>
            <person name="Spatafora J."/>
            <person name="Crous P."/>
            <person name="Grigoriev I."/>
        </authorList>
    </citation>
    <scope>NUCLEOTIDE SEQUENCE</scope>
    <source>
        <strain evidence="4">CBS 122681</strain>
    </source>
</reference>
<evidence type="ECO:0000313" key="4">
    <source>
        <dbReference type="EMBL" id="KAF2661222.1"/>
    </source>
</evidence>
<feature type="coiled-coil region" evidence="1">
    <location>
        <begin position="162"/>
        <end position="189"/>
    </location>
</feature>
<protein>
    <recommendedName>
        <fullName evidence="3">DUF7580 domain-containing protein</fullName>
    </recommendedName>
</protein>
<proteinExistence type="predicted"/>
<evidence type="ECO:0000259" key="3">
    <source>
        <dbReference type="Pfam" id="PF24476"/>
    </source>
</evidence>
<dbReference type="Pfam" id="PF24476">
    <property type="entry name" value="DUF7580"/>
    <property type="match status" value="1"/>
</dbReference>
<dbReference type="EMBL" id="MU004295">
    <property type="protein sequence ID" value="KAF2661222.1"/>
    <property type="molecule type" value="Genomic_DNA"/>
</dbReference>
<dbReference type="PANTHER" id="PTHR35186">
    <property type="entry name" value="ANK_REP_REGION DOMAIN-CONTAINING PROTEIN"/>
    <property type="match status" value="1"/>
</dbReference>
<feature type="domain" description="DUF7580" evidence="3">
    <location>
        <begin position="202"/>
        <end position="598"/>
    </location>
</feature>
<feature type="signal peptide" evidence="2">
    <location>
        <begin position="1"/>
        <end position="21"/>
    </location>
</feature>
<keyword evidence="2" id="KW-0732">Signal</keyword>
<dbReference type="AlphaFoldDB" id="A0A6A6TN90"/>
<dbReference type="OrthoDB" id="3565018at2759"/>
<feature type="chain" id="PRO_5025463706" description="DUF7580 domain-containing protein" evidence="2">
    <location>
        <begin position="22"/>
        <end position="601"/>
    </location>
</feature>
<evidence type="ECO:0000256" key="1">
    <source>
        <dbReference type="SAM" id="Coils"/>
    </source>
</evidence>
<keyword evidence="1" id="KW-0175">Coiled coil</keyword>